<dbReference type="AlphaFoldDB" id="A0A316II76"/>
<feature type="compositionally biased region" description="Basic and acidic residues" evidence="1">
    <location>
        <begin position="66"/>
        <end position="76"/>
    </location>
</feature>
<proteinExistence type="predicted"/>
<gene>
    <name evidence="2" type="ORF">C7456_102315</name>
</gene>
<feature type="compositionally biased region" description="Basic and acidic residues" evidence="1">
    <location>
        <begin position="12"/>
        <end position="21"/>
    </location>
</feature>
<feature type="compositionally biased region" description="Polar residues" evidence="1">
    <location>
        <begin position="1"/>
        <end position="11"/>
    </location>
</feature>
<feature type="region of interest" description="Disordered" evidence="1">
    <location>
        <begin position="1"/>
        <end position="21"/>
    </location>
</feature>
<feature type="region of interest" description="Disordered" evidence="1">
    <location>
        <begin position="50"/>
        <end position="76"/>
    </location>
</feature>
<evidence type="ECO:0000313" key="3">
    <source>
        <dbReference type="Proteomes" id="UP000245812"/>
    </source>
</evidence>
<sequence length="124" mass="13478">MSKSPQTATDEIQNKADSRIDQGAERIKQATSEAVATTKEAVERAADRVEAGVHHATDRAAAAAHRATDKAGELGERGREAYEEAIDTADAWLEQARDYVRRKPVQSVAIALGAGWLLGRLLRR</sequence>
<accession>A0A316II76</accession>
<organism evidence="2 3">
    <name type="scientific">Fulvimonas soli</name>
    <dbReference type="NCBI Taxonomy" id="155197"/>
    <lineage>
        <taxon>Bacteria</taxon>
        <taxon>Pseudomonadati</taxon>
        <taxon>Pseudomonadota</taxon>
        <taxon>Gammaproteobacteria</taxon>
        <taxon>Lysobacterales</taxon>
        <taxon>Rhodanobacteraceae</taxon>
        <taxon>Fulvimonas</taxon>
    </lineage>
</organism>
<name>A0A316II76_9GAMM</name>
<reference evidence="2 3" key="1">
    <citation type="submission" date="2018-05" db="EMBL/GenBank/DDBJ databases">
        <title>Genomic Encyclopedia of Type Strains, Phase IV (KMG-IV): sequencing the most valuable type-strain genomes for metagenomic binning, comparative biology and taxonomic classification.</title>
        <authorList>
            <person name="Goeker M."/>
        </authorList>
    </citation>
    <scope>NUCLEOTIDE SEQUENCE [LARGE SCALE GENOMIC DNA]</scope>
    <source>
        <strain evidence="2 3">DSM 14263</strain>
    </source>
</reference>
<dbReference type="EMBL" id="QGHC01000002">
    <property type="protein sequence ID" value="PWK92580.1"/>
    <property type="molecule type" value="Genomic_DNA"/>
</dbReference>
<dbReference type="RefSeq" id="WP_109722403.1">
    <property type="nucleotide sequence ID" value="NZ_MSZV01000006.1"/>
</dbReference>
<protein>
    <submittedName>
        <fullName evidence="2">ElaB/YqjD/DUF883 family membrane-anchored ribosome-binding protein</fullName>
    </submittedName>
</protein>
<evidence type="ECO:0000256" key="1">
    <source>
        <dbReference type="SAM" id="MobiDB-lite"/>
    </source>
</evidence>
<dbReference type="Proteomes" id="UP000245812">
    <property type="component" value="Unassembled WGS sequence"/>
</dbReference>
<dbReference type="OrthoDB" id="5959388at2"/>
<evidence type="ECO:0000313" key="2">
    <source>
        <dbReference type="EMBL" id="PWK92580.1"/>
    </source>
</evidence>
<dbReference type="Gene3D" id="1.10.287.700">
    <property type="entry name" value="Helix hairpin bin"/>
    <property type="match status" value="1"/>
</dbReference>
<comment type="caution">
    <text evidence="2">The sequence shown here is derived from an EMBL/GenBank/DDBJ whole genome shotgun (WGS) entry which is preliminary data.</text>
</comment>
<keyword evidence="3" id="KW-1185">Reference proteome</keyword>